<dbReference type="PANTHER" id="PTHR23322:SF6">
    <property type="entry name" value="UBX DOMAIN-CONTAINING PROTEIN 7"/>
    <property type="match status" value="1"/>
</dbReference>
<evidence type="ECO:0000259" key="2">
    <source>
        <dbReference type="PROSITE" id="PS50033"/>
    </source>
</evidence>
<accession>A0A6T6NHI3</accession>
<dbReference type="CDD" id="cd02958">
    <property type="entry name" value="UAS"/>
    <property type="match status" value="1"/>
</dbReference>
<dbReference type="InterPro" id="IPR029071">
    <property type="entry name" value="Ubiquitin-like_domsf"/>
</dbReference>
<dbReference type="GO" id="GO:0005634">
    <property type="term" value="C:nucleus"/>
    <property type="evidence" value="ECO:0007669"/>
    <property type="project" value="TreeGrafter"/>
</dbReference>
<dbReference type="AlphaFoldDB" id="A0A6T6NHI3"/>
<dbReference type="EMBL" id="HBFP01010289">
    <property type="protein sequence ID" value="CAD8822995.1"/>
    <property type="molecule type" value="Transcribed_RNA"/>
</dbReference>
<dbReference type="SMART" id="SM00594">
    <property type="entry name" value="UAS"/>
    <property type="match status" value="1"/>
</dbReference>
<dbReference type="InterPro" id="IPR036249">
    <property type="entry name" value="Thioredoxin-like_sf"/>
</dbReference>
<name>A0A6T6NHI3_9RHOD</name>
<dbReference type="GO" id="GO:0043130">
    <property type="term" value="F:ubiquitin binding"/>
    <property type="evidence" value="ECO:0007669"/>
    <property type="project" value="TreeGrafter"/>
</dbReference>
<dbReference type="InterPro" id="IPR050730">
    <property type="entry name" value="UBX_domain-protein"/>
</dbReference>
<feature type="compositionally biased region" description="Basic and acidic residues" evidence="1">
    <location>
        <begin position="437"/>
        <end position="454"/>
    </location>
</feature>
<dbReference type="CDD" id="cd01767">
    <property type="entry name" value="UBX"/>
    <property type="match status" value="1"/>
</dbReference>
<feature type="region of interest" description="Disordered" evidence="1">
    <location>
        <begin position="437"/>
        <end position="468"/>
    </location>
</feature>
<dbReference type="Pfam" id="PF00789">
    <property type="entry name" value="UBX"/>
    <property type="match status" value="1"/>
</dbReference>
<dbReference type="Pfam" id="PF14555">
    <property type="entry name" value="UBA_4"/>
    <property type="match status" value="1"/>
</dbReference>
<dbReference type="GO" id="GO:0043161">
    <property type="term" value="P:proteasome-mediated ubiquitin-dependent protein catabolic process"/>
    <property type="evidence" value="ECO:0007669"/>
    <property type="project" value="TreeGrafter"/>
</dbReference>
<dbReference type="SUPFAM" id="SSF54236">
    <property type="entry name" value="Ubiquitin-like"/>
    <property type="match status" value="1"/>
</dbReference>
<dbReference type="SMART" id="SM00166">
    <property type="entry name" value="UBX"/>
    <property type="match status" value="1"/>
</dbReference>
<dbReference type="SUPFAM" id="SSF52833">
    <property type="entry name" value="Thioredoxin-like"/>
    <property type="match status" value="1"/>
</dbReference>
<reference evidence="4" key="1">
    <citation type="submission" date="2021-01" db="EMBL/GenBank/DDBJ databases">
        <authorList>
            <person name="Corre E."/>
            <person name="Pelletier E."/>
            <person name="Niang G."/>
            <person name="Scheremetjew M."/>
            <person name="Finn R."/>
            <person name="Kale V."/>
            <person name="Holt S."/>
            <person name="Cochrane G."/>
            <person name="Meng A."/>
            <person name="Brown T."/>
            <person name="Cohen L."/>
        </authorList>
    </citation>
    <scope>NUCLEOTIDE SEQUENCE</scope>
    <source>
        <strain evidence="4">CCMP3278</strain>
    </source>
</reference>
<dbReference type="InterPro" id="IPR006577">
    <property type="entry name" value="UAS"/>
</dbReference>
<dbReference type="EMBL" id="HBFP01010288">
    <property type="protein sequence ID" value="CAD8822994.1"/>
    <property type="molecule type" value="Transcribed_RNA"/>
</dbReference>
<proteinExistence type="predicted"/>
<dbReference type="PANTHER" id="PTHR23322">
    <property type="entry name" value="FAS-ASSOCIATED PROTEIN"/>
    <property type="match status" value="1"/>
</dbReference>
<evidence type="ECO:0000256" key="1">
    <source>
        <dbReference type="SAM" id="MobiDB-lite"/>
    </source>
</evidence>
<gene>
    <name evidence="3" type="ORF">TOLI1172_LOCUS7390</name>
    <name evidence="4" type="ORF">TOLI1172_LOCUS7391</name>
</gene>
<protein>
    <recommendedName>
        <fullName evidence="2">UBX domain-containing protein</fullName>
    </recommendedName>
</protein>
<evidence type="ECO:0000313" key="4">
    <source>
        <dbReference type="EMBL" id="CAD8822995.1"/>
    </source>
</evidence>
<dbReference type="InterPro" id="IPR001012">
    <property type="entry name" value="UBX_dom"/>
</dbReference>
<dbReference type="PROSITE" id="PS50033">
    <property type="entry name" value="UBX"/>
    <property type="match status" value="1"/>
</dbReference>
<dbReference type="Pfam" id="PF13899">
    <property type="entry name" value="Thioredoxin_7"/>
    <property type="match status" value="1"/>
</dbReference>
<sequence length="547" mass="61086">MEFQNVDSEALAQFLSITGTNDESYARNILAAFNSDLSNSLAQHFAIQEAGGNTYTSSIPVTNQEHQGEDDRDETMNDRSIEDDAAYAAALANEAHQNLEPEVRAPLDSIVDRLVHNVLPERDGHLPTADVHMPFVDETSMMMPRGSRRSVLAQMNSVQDSVQDRSEILGTSPGLSGMYRPPNRMQFYGSFEKLLEAGVDRNKWILVNIQAHDEFACHVLNRDIWSNESLQSLIDSSFLFWQRYLISADGEKYKTYYPFTEVPHIALIDPRTGERLISWSSGVTPQTRLTIESLLSALTDFLDNHSLEETHLGPLHRRKTEALAMVAGSQAGPSSAAGTAGHLELDEDAQIAAAIAASLAHQTGESSNADSPSNAFNTEDEMRQYNRFQSTVASSSNPMLNEHRDIRREQDEELQIALAIDRSKALMQEEAEREALRQVEEAEKKERDISDLKMQKASRVPQEPSPGSNVQITELAVRLPDGERLVRRFEALNTIGNIYEFVESCTDIEEGTYELMSMYPRKSFTDHSLTLLECGLLPKAALAVHKK</sequence>
<evidence type="ECO:0000313" key="3">
    <source>
        <dbReference type="EMBL" id="CAD8822994.1"/>
    </source>
</evidence>
<feature type="domain" description="UBX" evidence="2">
    <location>
        <begin position="468"/>
        <end position="544"/>
    </location>
</feature>
<dbReference type="Gene3D" id="3.10.20.90">
    <property type="entry name" value="Phosphatidylinositol 3-kinase Catalytic Subunit, Chain A, domain 1"/>
    <property type="match status" value="1"/>
</dbReference>
<organism evidence="4">
    <name type="scientific">Timspurckia oligopyrenoides</name>
    <dbReference type="NCBI Taxonomy" id="708627"/>
    <lineage>
        <taxon>Eukaryota</taxon>
        <taxon>Rhodophyta</taxon>
        <taxon>Bangiophyceae</taxon>
        <taxon>Porphyridiales</taxon>
        <taxon>Porphyridiaceae</taxon>
        <taxon>Timspurckia</taxon>
    </lineage>
</organism>
<dbReference type="Gene3D" id="3.40.30.10">
    <property type="entry name" value="Glutaredoxin"/>
    <property type="match status" value="1"/>
</dbReference>